<dbReference type="Proteomes" id="UP000008312">
    <property type="component" value="Unassembled WGS sequence"/>
</dbReference>
<dbReference type="EMBL" id="FN668688">
    <property type="protein sequence ID" value="CBK24498.2"/>
    <property type="molecule type" value="Genomic_DNA"/>
</dbReference>
<evidence type="ECO:0000256" key="3">
    <source>
        <dbReference type="ARBA" id="ARBA00023136"/>
    </source>
</evidence>
<evidence type="ECO:0000256" key="6">
    <source>
        <dbReference type="SAM" id="Phobius"/>
    </source>
</evidence>
<evidence type="ECO:0000313" key="8">
    <source>
        <dbReference type="Proteomes" id="UP000008312"/>
    </source>
</evidence>
<dbReference type="OrthoDB" id="1924968at2759"/>
<dbReference type="InterPro" id="IPR018108">
    <property type="entry name" value="MCP_transmembrane"/>
</dbReference>
<dbReference type="RefSeq" id="XP_012898546.1">
    <property type="nucleotide sequence ID" value="XM_013043092.1"/>
</dbReference>
<dbReference type="PROSITE" id="PS50920">
    <property type="entry name" value="SOLCAR"/>
    <property type="match status" value="1"/>
</dbReference>
<organism evidence="7">
    <name type="scientific">Blastocystis hominis</name>
    <dbReference type="NCBI Taxonomy" id="12968"/>
    <lineage>
        <taxon>Eukaryota</taxon>
        <taxon>Sar</taxon>
        <taxon>Stramenopiles</taxon>
        <taxon>Bigyra</taxon>
        <taxon>Opalozoa</taxon>
        <taxon>Opalinata</taxon>
        <taxon>Blastocystidae</taxon>
        <taxon>Blastocystis</taxon>
    </lineage>
</organism>
<keyword evidence="3 4" id="KW-0472">Membrane</keyword>
<name>D8M8V9_BLAHO</name>
<dbReference type="Gene3D" id="1.50.40.10">
    <property type="entry name" value="Mitochondrial carrier domain"/>
    <property type="match status" value="1"/>
</dbReference>
<keyword evidence="6" id="KW-1133">Transmembrane helix</keyword>
<dbReference type="InterPro" id="IPR023395">
    <property type="entry name" value="MCP_dom_sf"/>
</dbReference>
<evidence type="ECO:0000256" key="2">
    <source>
        <dbReference type="ARBA" id="ARBA00022692"/>
    </source>
</evidence>
<keyword evidence="8" id="KW-1185">Reference proteome</keyword>
<comment type="similarity">
    <text evidence="5">Belongs to the mitochondrial carrier (TC 2.A.29) family.</text>
</comment>
<accession>D8M8V9</accession>
<dbReference type="SUPFAM" id="SSF103506">
    <property type="entry name" value="Mitochondrial carrier"/>
    <property type="match status" value="1"/>
</dbReference>
<evidence type="ECO:0000313" key="7">
    <source>
        <dbReference type="EMBL" id="CBK24498.2"/>
    </source>
</evidence>
<keyword evidence="5" id="KW-0813">Transport</keyword>
<feature type="repeat" description="Solcar" evidence="4">
    <location>
        <begin position="14"/>
        <end position="94"/>
    </location>
</feature>
<dbReference type="AlphaFoldDB" id="D8M8V9"/>
<gene>
    <name evidence="7" type="ORF">GSBLH_T00006786001</name>
</gene>
<evidence type="ECO:0000256" key="4">
    <source>
        <dbReference type="PROSITE-ProRule" id="PRU00282"/>
    </source>
</evidence>
<proteinExistence type="inferred from homology"/>
<sequence>MPRFSLDEKQHPVVFGVYKFFSGSTSGVISAIILQPMDVIKTKQQGLFHKATLQNSIDLKSMKDMRWQTSAKAIYKERGILGYWDGLVSLLKRY</sequence>
<feature type="transmembrane region" description="Helical" evidence="6">
    <location>
        <begin position="12"/>
        <end position="34"/>
    </location>
</feature>
<reference evidence="7" key="1">
    <citation type="submission" date="2010-02" db="EMBL/GenBank/DDBJ databases">
        <title>Sequencing and annotation of the Blastocystis hominis genome.</title>
        <authorList>
            <person name="Wincker P."/>
        </authorList>
    </citation>
    <scope>NUCLEOTIDE SEQUENCE</scope>
    <source>
        <strain evidence="7">Singapore isolate B</strain>
    </source>
</reference>
<keyword evidence="2 4" id="KW-0812">Transmembrane</keyword>
<dbReference type="GeneID" id="24922910"/>
<evidence type="ECO:0000256" key="1">
    <source>
        <dbReference type="ARBA" id="ARBA00004141"/>
    </source>
</evidence>
<dbReference type="InParanoid" id="D8M8V9"/>
<evidence type="ECO:0000256" key="5">
    <source>
        <dbReference type="RuleBase" id="RU000488"/>
    </source>
</evidence>
<protein>
    <submittedName>
        <fullName evidence="7">Uncharacterized protein</fullName>
    </submittedName>
</protein>
<dbReference type="Pfam" id="PF00153">
    <property type="entry name" value="Mito_carr"/>
    <property type="match status" value="1"/>
</dbReference>
<dbReference type="GO" id="GO:0016020">
    <property type="term" value="C:membrane"/>
    <property type="evidence" value="ECO:0007669"/>
    <property type="project" value="UniProtKB-SubCell"/>
</dbReference>
<comment type="subcellular location">
    <subcellularLocation>
        <location evidence="1">Membrane</location>
        <topology evidence="1">Multi-pass membrane protein</topology>
    </subcellularLocation>
</comment>